<dbReference type="Proteomes" id="UP000815325">
    <property type="component" value="Unassembled WGS sequence"/>
</dbReference>
<reference evidence="3" key="1">
    <citation type="submission" date="2017-08" db="EMBL/GenBank/DDBJ databases">
        <authorList>
            <person name="Polle J.E."/>
            <person name="Barry K."/>
            <person name="Cushman J."/>
            <person name="Schmutz J."/>
            <person name="Tran D."/>
            <person name="Hathwaick L.T."/>
            <person name="Yim W.C."/>
            <person name="Jenkins J."/>
            <person name="Mckie-Krisberg Z.M."/>
            <person name="Prochnik S."/>
            <person name="Lindquist E."/>
            <person name="Dockter R.B."/>
            <person name="Adam C."/>
            <person name="Molina H."/>
            <person name="Bunkerborg J."/>
            <person name="Jin E."/>
            <person name="Buchheim M."/>
            <person name="Magnuson J."/>
        </authorList>
    </citation>
    <scope>NUCLEOTIDE SEQUENCE</scope>
    <source>
        <strain evidence="3">CCAP 19/18</strain>
    </source>
</reference>
<feature type="compositionally biased region" description="Low complexity" evidence="2">
    <location>
        <begin position="760"/>
        <end position="779"/>
    </location>
</feature>
<organism evidence="3 4">
    <name type="scientific">Dunaliella salina</name>
    <name type="common">Green alga</name>
    <name type="synonym">Protococcus salinus</name>
    <dbReference type="NCBI Taxonomy" id="3046"/>
    <lineage>
        <taxon>Eukaryota</taxon>
        <taxon>Viridiplantae</taxon>
        <taxon>Chlorophyta</taxon>
        <taxon>core chlorophytes</taxon>
        <taxon>Chlorophyceae</taxon>
        <taxon>CS clade</taxon>
        <taxon>Chlamydomonadales</taxon>
        <taxon>Dunaliellaceae</taxon>
        <taxon>Dunaliella</taxon>
    </lineage>
</organism>
<feature type="region of interest" description="Disordered" evidence="2">
    <location>
        <begin position="279"/>
        <end position="299"/>
    </location>
</feature>
<feature type="compositionally biased region" description="Low complexity" evidence="2">
    <location>
        <begin position="451"/>
        <end position="462"/>
    </location>
</feature>
<feature type="compositionally biased region" description="Low complexity" evidence="2">
    <location>
        <begin position="704"/>
        <end position="718"/>
    </location>
</feature>
<dbReference type="EMBL" id="MU069631">
    <property type="protein sequence ID" value="KAF5837041.1"/>
    <property type="molecule type" value="Genomic_DNA"/>
</dbReference>
<feature type="region of interest" description="Disordered" evidence="2">
    <location>
        <begin position="550"/>
        <end position="586"/>
    </location>
</feature>
<comment type="caution">
    <text evidence="3">The sequence shown here is derived from an EMBL/GenBank/DDBJ whole genome shotgun (WGS) entry which is preliminary data.</text>
</comment>
<keyword evidence="4" id="KW-1185">Reference proteome</keyword>
<evidence type="ECO:0000256" key="2">
    <source>
        <dbReference type="SAM" id="MobiDB-lite"/>
    </source>
</evidence>
<proteinExistence type="predicted"/>
<gene>
    <name evidence="3" type="ORF">DUNSADRAFT_4921</name>
</gene>
<feature type="region of interest" description="Disordered" evidence="2">
    <location>
        <begin position="105"/>
        <end position="124"/>
    </location>
</feature>
<feature type="compositionally biased region" description="Low complexity" evidence="2">
    <location>
        <begin position="938"/>
        <end position="958"/>
    </location>
</feature>
<feature type="region of interest" description="Disordered" evidence="2">
    <location>
        <begin position="670"/>
        <end position="1048"/>
    </location>
</feature>
<sequence length="1127" mass="124109">MNSSSSLPGSHSTLACFCSSGNWMSRAVCFHRSGGSSTREPKARNKNHPLLGTGWVSVEQAQADKRKHSCRVFGTSGRDVNVSTQDFRPGRQARAPLTKSLEWIPQQQQQQHGKEELQQQQGEDQPWQLLSQQQVPMEEEQLQDTAHEVFGKNFRELTLRERQSVSRILSSRQGQAQGGQRKANASPKSDVEAEREAAAQELFGKSWSKLMTREKQSLAAKLIHRKQHAGSKRAQARAIQQQKDSLALAHFGKPFSELGLREKHMLGRLWNKESISKQGRAAVLPPGKSSKEHEEQLQQQRLQYLEQQRQQQQERREHEALWQQERNALSRQQYGKDWEELPEKAKHSVRALMRHRHQRQDHLAAGLKAWDAAKAQQLQAIAAERLGKDYDALSPEEKRSVVQIWRWCNPLEMLGSQEEVQEQPQVNARDSYLQHQQQAMEGDEREREHQQQQQRQQQQQQQQEKEELAVDVYGQPWESLALGERRTILAHMRHARRHDKNGTAVDDDGRNWLEMVKDRIRQALTEQQELQRRRESVAMQWFGKAWDSLTPSEKASASARMGRLDSRTQTSRQMPEPPSDPGAERKREVLAQLFYGTTWDELSNQQRRSIAARLPLATPDYIQHQQEKVQRQRAKEAEAERMYGQAWRDLSDSQRKSVAAYVAWAASKGHKVPLGQQRAVPGATRAPVLDASRTPVQDIARPPSTTTTTTTTTSNTAGTGSGALEHVPQMPHGLPHVPQAPEPTPAAAVARGGRGRPRKAAIPDAPSTAPITAINTANTDGTGSDALEHVPQMSQAPHVPRAPPGPAPAAGVASKGRGRPRKSPASSTMPPASTSVPADAAPATPDFNGDVSTNLGSSIPADSQDSELTPGPAASVSTDSQGPDLTPDPAVAVSPAQDSEPMPNPATDGSPRARRARTPRTKPAPAADDVPTRMAGIPSTTAGAPSTTAGAQTTIAGTPEMHGTAIIPPKPSTPPSTSEAQTPDPAAAPARKRSRASPTTPSPPPQRTTAAAGGARRRRSKGDQGADERKDVEDGADSPSTPQPANIPAMLQRLKDIQGLGARIRQVRDRLEGSRAQYERLPPQRANEKQRYFDSLKGAQASLDEVARLENQILTGIQQREQQEGQG</sequence>
<feature type="region of interest" description="Disordered" evidence="2">
    <location>
        <begin position="165"/>
        <end position="193"/>
    </location>
</feature>
<evidence type="ECO:0000256" key="1">
    <source>
        <dbReference type="SAM" id="Coils"/>
    </source>
</evidence>
<accession>A0ABQ7GQZ6</accession>
<feature type="compositionally biased region" description="Polar residues" evidence="2">
    <location>
        <begin position="422"/>
        <end position="439"/>
    </location>
</feature>
<feature type="compositionally biased region" description="Polar residues" evidence="2">
    <location>
        <begin position="850"/>
        <end position="867"/>
    </location>
</feature>
<feature type="compositionally biased region" description="Low complexity" evidence="2">
    <location>
        <begin position="823"/>
        <end position="838"/>
    </location>
</feature>
<evidence type="ECO:0000313" key="3">
    <source>
        <dbReference type="EMBL" id="KAF5837041.1"/>
    </source>
</evidence>
<evidence type="ECO:0000313" key="4">
    <source>
        <dbReference type="Proteomes" id="UP000815325"/>
    </source>
</evidence>
<protein>
    <submittedName>
        <fullName evidence="3">Uncharacterized protein</fullName>
    </submittedName>
</protein>
<name>A0ABQ7GQZ6_DUNSA</name>
<feature type="region of interest" description="Disordered" evidence="2">
    <location>
        <begin position="418"/>
        <end position="467"/>
    </location>
</feature>
<feature type="compositionally biased region" description="Basic and acidic residues" evidence="2">
    <location>
        <begin position="1021"/>
        <end position="1033"/>
    </location>
</feature>
<feature type="coiled-coil region" evidence="1">
    <location>
        <begin position="513"/>
        <end position="540"/>
    </location>
</feature>
<keyword evidence="1" id="KW-0175">Coiled coil</keyword>